<dbReference type="Gene3D" id="2.60.120.10">
    <property type="entry name" value="Jelly Rolls"/>
    <property type="match status" value="2"/>
</dbReference>
<dbReference type="PANTHER" id="PTHR42742">
    <property type="entry name" value="TRANSCRIPTIONAL REPRESSOR MPRA"/>
    <property type="match status" value="1"/>
</dbReference>
<name>A0AB94IXS4_9BACT</name>
<dbReference type="KEGG" id="sbr:SY1_15260"/>
<accession>A0AB94IXS4</accession>
<feature type="domain" description="Mannose-6-phosphate isomerase cupin" evidence="8">
    <location>
        <begin position="264"/>
        <end position="325"/>
    </location>
</feature>
<evidence type="ECO:0000259" key="8">
    <source>
        <dbReference type="Pfam" id="PF21621"/>
    </source>
</evidence>
<reference evidence="10" key="1">
    <citation type="submission" date="2010-03" db="EMBL/GenBank/DDBJ databases">
        <title>The genome sequence of Synergistetes sp. SGP1.</title>
        <authorList>
            <consortium name="metaHIT consortium -- http://www.metahit.eu/"/>
            <person name="Pajon A."/>
            <person name="Turner K."/>
            <person name="Parkhill J."/>
            <person name="Wade W."/>
            <person name="Vartoukian S."/>
        </authorList>
    </citation>
    <scope>NUCLEOTIDE SEQUENCE [LARGE SCALE GENOMIC DNA]</scope>
    <source>
        <strain evidence="10">SGP1</strain>
    </source>
</reference>
<dbReference type="GO" id="GO:0005975">
    <property type="term" value="P:carbohydrate metabolic process"/>
    <property type="evidence" value="ECO:0007669"/>
    <property type="project" value="InterPro"/>
</dbReference>
<evidence type="ECO:0000256" key="6">
    <source>
        <dbReference type="PIRSR" id="PIRSR036894-2"/>
    </source>
</evidence>
<evidence type="ECO:0000256" key="3">
    <source>
        <dbReference type="ARBA" id="ARBA00029741"/>
    </source>
</evidence>
<dbReference type="PANTHER" id="PTHR42742:SF3">
    <property type="entry name" value="FRUCTOKINASE"/>
    <property type="match status" value="1"/>
</dbReference>
<keyword evidence="2 5" id="KW-0862">Zinc</keyword>
<feature type="binding site" evidence="5">
    <location>
        <position position="125"/>
    </location>
    <ligand>
        <name>Zn(2+)</name>
        <dbReference type="ChEBI" id="CHEBI:29105"/>
    </ligand>
</feature>
<keyword evidence="10" id="KW-1185">Reference proteome</keyword>
<evidence type="ECO:0000256" key="2">
    <source>
        <dbReference type="ARBA" id="ARBA00022833"/>
    </source>
</evidence>
<dbReference type="GO" id="GO:0004476">
    <property type="term" value="F:mannose-6-phosphate isomerase activity"/>
    <property type="evidence" value="ECO:0007669"/>
    <property type="project" value="InterPro"/>
</dbReference>
<evidence type="ECO:0000256" key="1">
    <source>
        <dbReference type="ARBA" id="ARBA00022723"/>
    </source>
</evidence>
<dbReference type="EMBL" id="FP929056">
    <property type="protein sequence ID" value="CBL28538.1"/>
    <property type="molecule type" value="Genomic_DNA"/>
</dbReference>
<organism evidence="9 10">
    <name type="scientific">Fretibacterium fastidiosum</name>
    <dbReference type="NCBI Taxonomy" id="651822"/>
    <lineage>
        <taxon>Bacteria</taxon>
        <taxon>Thermotogati</taxon>
        <taxon>Synergistota</taxon>
        <taxon>Synergistia</taxon>
        <taxon>Synergistales</taxon>
        <taxon>Aminobacteriaceae</taxon>
        <taxon>Fretibacterium</taxon>
    </lineage>
</organism>
<keyword evidence="1 5" id="KW-0479">Metal-binding</keyword>
<dbReference type="InterPro" id="IPR046457">
    <property type="entry name" value="PMI_typeI_cat"/>
</dbReference>
<reference evidence="9 10" key="2">
    <citation type="submission" date="2010-03" db="EMBL/GenBank/DDBJ databases">
        <authorList>
            <person name="Pajon A."/>
        </authorList>
    </citation>
    <scope>NUCLEOTIDE SEQUENCE [LARGE SCALE GENOMIC DNA]</scope>
    <source>
        <strain evidence="9 10">SGP1</strain>
    </source>
</reference>
<dbReference type="InterPro" id="IPR011051">
    <property type="entry name" value="RmlC_Cupin_sf"/>
</dbReference>
<dbReference type="Pfam" id="PF20511">
    <property type="entry name" value="PMI_typeI_cat"/>
    <property type="match status" value="1"/>
</dbReference>
<proteinExistence type="predicted"/>
<dbReference type="GO" id="GO:0008270">
    <property type="term" value="F:zinc ion binding"/>
    <property type="evidence" value="ECO:0007669"/>
    <property type="project" value="InterPro"/>
</dbReference>
<protein>
    <recommendedName>
        <fullName evidence="3">Phosphohexomutase</fullName>
    </recommendedName>
    <alternativeName>
        <fullName evidence="4">Phosphomannose isomerase</fullName>
    </alternativeName>
</protein>
<feature type="active site" evidence="6">
    <location>
        <position position="203"/>
    </location>
</feature>
<dbReference type="Proteomes" id="UP000008957">
    <property type="component" value="Chromosome"/>
</dbReference>
<dbReference type="PIRSF" id="PIRSF036894">
    <property type="entry name" value="PMI_Firm_short"/>
    <property type="match status" value="1"/>
</dbReference>
<dbReference type="CDD" id="cd07010">
    <property type="entry name" value="cupin_PMI_type_I_N_bac"/>
    <property type="match status" value="1"/>
</dbReference>
<feature type="binding site" evidence="5">
    <location>
        <position position="183"/>
    </location>
    <ligand>
        <name>Zn(2+)</name>
        <dbReference type="ChEBI" id="CHEBI:29105"/>
    </ligand>
</feature>
<dbReference type="SUPFAM" id="SSF51182">
    <property type="entry name" value="RmlC-like cupins"/>
    <property type="match status" value="1"/>
</dbReference>
<evidence type="ECO:0000259" key="7">
    <source>
        <dbReference type="Pfam" id="PF20511"/>
    </source>
</evidence>
<dbReference type="AlphaFoldDB" id="A0AB94IXS4"/>
<keyword evidence="9" id="KW-0413">Isomerase</keyword>
<dbReference type="InterPro" id="IPR014628">
    <property type="entry name" value="Man6P_isomerase_Firm_short"/>
</dbReference>
<dbReference type="Pfam" id="PF21621">
    <property type="entry name" value="MPI_cupin_dom"/>
    <property type="match status" value="1"/>
</dbReference>
<comment type="cofactor">
    <cofactor evidence="5">
        <name>Zn(2+)</name>
        <dbReference type="ChEBI" id="CHEBI:29105"/>
    </cofactor>
    <text evidence="5">Binds 1 zinc ion per subunit.</text>
</comment>
<gene>
    <name evidence="9" type="ORF">SY1_15260</name>
</gene>
<feature type="domain" description="Phosphomannose isomerase type I catalytic" evidence="7">
    <location>
        <begin position="17"/>
        <end position="119"/>
    </location>
</feature>
<sequence length="345" mass="36588">MRREHGTVEGVSAMGPFALEPVCKDYLWGGTRLRDEWGLGGGMPRVAESWSLSAHPDGDGRILNGPCAGMTLSSALRRLPQLAPQDAPLPLMVKLIDAALPLSIQVHPDDAYAAQHHGEERGKTEMWYVLDRTPGAFVYLGFRHRVSRREAGLRARDGTLPEVLRRVEVRPGEALFIPSGTVHAIGGGILLAEVQQSSNLTYRLFDYGRLGADGRPRPLHVERALDVARLAPADPTPPGALPWQALTGGQLRVLANCPAFRSGVLKLEGACTIPAQRRFLSLLCLAGEAALSGEGASLAMSRGTSLLIPAGGGACRLEGDAKLLLTSTGGGGSDNFAFTIGGINV</sequence>
<dbReference type="InterPro" id="IPR049071">
    <property type="entry name" value="MPI_cupin_dom"/>
</dbReference>
<evidence type="ECO:0000313" key="9">
    <source>
        <dbReference type="EMBL" id="CBL28538.1"/>
    </source>
</evidence>
<dbReference type="InterPro" id="IPR014710">
    <property type="entry name" value="RmlC-like_jellyroll"/>
</dbReference>
<evidence type="ECO:0000313" key="10">
    <source>
        <dbReference type="Proteomes" id="UP000008957"/>
    </source>
</evidence>
<evidence type="ECO:0000256" key="5">
    <source>
        <dbReference type="PIRSR" id="PIRSR036894-1"/>
    </source>
</evidence>
<feature type="binding site" evidence="5">
    <location>
        <position position="107"/>
    </location>
    <ligand>
        <name>Zn(2+)</name>
        <dbReference type="ChEBI" id="CHEBI:29105"/>
    </ligand>
</feature>
<evidence type="ECO:0000256" key="4">
    <source>
        <dbReference type="ARBA" id="ARBA00030762"/>
    </source>
</evidence>
<dbReference type="InterPro" id="IPR051804">
    <property type="entry name" value="Carb_Metab_Reg_Kinase/Isom"/>
</dbReference>